<name>K9EZ12_9LACT</name>
<evidence type="ECO:0000256" key="2">
    <source>
        <dbReference type="ARBA" id="ARBA00022475"/>
    </source>
</evidence>
<dbReference type="PATRIC" id="fig|883081.3.peg.10"/>
<dbReference type="AlphaFoldDB" id="K9EZ12"/>
<accession>K9EZ12</accession>
<dbReference type="InterPro" id="IPR050640">
    <property type="entry name" value="Bact_2-comp_sensor_kinase"/>
</dbReference>
<dbReference type="STRING" id="883081.HMPREF9698_00010"/>
<protein>
    <recommendedName>
        <fullName evidence="7">Signal transduction histidine kinase 5TM receptor LytS transmembrane region domain-containing protein</fullName>
    </recommendedName>
</protein>
<feature type="domain" description="Signal transduction histidine kinase 5TM receptor LytS transmembrane region" evidence="7">
    <location>
        <begin position="29"/>
        <end position="210"/>
    </location>
</feature>
<feature type="transmembrane region" description="Helical" evidence="6">
    <location>
        <begin position="127"/>
        <end position="146"/>
    </location>
</feature>
<feature type="transmembrane region" description="Helical" evidence="6">
    <location>
        <begin position="93"/>
        <end position="115"/>
    </location>
</feature>
<evidence type="ECO:0000256" key="4">
    <source>
        <dbReference type="ARBA" id="ARBA00022989"/>
    </source>
</evidence>
<feature type="transmembrane region" description="Helical" evidence="6">
    <location>
        <begin position="188"/>
        <end position="208"/>
    </location>
</feature>
<reference evidence="8 9" key="1">
    <citation type="submission" date="2012-09" db="EMBL/GenBank/DDBJ databases">
        <title>The Genome Sequence of Alloiococcus otitis ATCC 51267.</title>
        <authorList>
            <consortium name="The Broad Institute Genome Sequencing Platform"/>
            <person name="Earl A."/>
            <person name="Ward D."/>
            <person name="Feldgarden M."/>
            <person name="Gevers D."/>
            <person name="Huys G."/>
            <person name="Walker B."/>
            <person name="Young S.K."/>
            <person name="Zeng Q."/>
            <person name="Gargeya S."/>
            <person name="Fitzgerald M."/>
            <person name="Haas B."/>
            <person name="Abouelleil A."/>
            <person name="Alvarado L."/>
            <person name="Arachchi H.M."/>
            <person name="Berlin A.M."/>
            <person name="Chapman S.B."/>
            <person name="Goldberg J."/>
            <person name="Griggs A."/>
            <person name="Gujja S."/>
            <person name="Hansen M."/>
            <person name="Howarth C."/>
            <person name="Imamovic A."/>
            <person name="Larimer J."/>
            <person name="McCowen C."/>
            <person name="Montmayeur A."/>
            <person name="Murphy C."/>
            <person name="Neiman D."/>
            <person name="Pearson M."/>
            <person name="Priest M."/>
            <person name="Roberts A."/>
            <person name="Saif S."/>
            <person name="Shea T."/>
            <person name="Sisk P."/>
            <person name="Sykes S."/>
            <person name="Wortman J."/>
            <person name="Nusbaum C."/>
            <person name="Birren B."/>
        </authorList>
    </citation>
    <scope>NUCLEOTIDE SEQUENCE [LARGE SCALE GENOMIC DNA]</scope>
    <source>
        <strain evidence="8 9">ATCC 51267</strain>
    </source>
</reference>
<dbReference type="PANTHER" id="PTHR34220">
    <property type="entry name" value="SENSOR HISTIDINE KINASE YPDA"/>
    <property type="match status" value="1"/>
</dbReference>
<comment type="caution">
    <text evidence="8">The sequence shown here is derived from an EMBL/GenBank/DDBJ whole genome shotgun (WGS) entry which is preliminary data.</text>
</comment>
<dbReference type="EMBL" id="AGXA01000001">
    <property type="protein sequence ID" value="EKU94420.1"/>
    <property type="molecule type" value="Genomic_DNA"/>
</dbReference>
<dbReference type="PANTHER" id="PTHR34220:SF7">
    <property type="entry name" value="SENSOR HISTIDINE KINASE YPDA"/>
    <property type="match status" value="1"/>
</dbReference>
<dbReference type="InterPro" id="IPR011620">
    <property type="entry name" value="Sig_transdc_His_kinase_LytS_TM"/>
</dbReference>
<sequence length="359" mass="38807">MADMVDLFIMMVERLGLIILMAYILVQTRLFKGVLYRRRDLSTQLILVAIFTVFALISNLNGVEVQAGSVVYRPILTKLAPASSMANTRALTIGISGIIGGPLVGVSVGGISGIVRYLQGGLDPHVYLISSLLIGLVSGLLGQVYIQKRQIPTILFGGLVAGAFELVQMAVILIASSRLDQALSLVQFIILPMTAINSLGMGIFLAFIRSSQERQLMDRAVQTQDVLAMANATLPHFRQGLAIESCSKAAQEIMNYIKLAAVSITDKEKILAHVGLADDHHKPGSPIMTRLSKQVLEGKEVVIARSKAEIACGHPDCPLQAAIVVPLKTKEGVVGTLKLYFESSQDLTFVEKKSGRRSR</sequence>
<keyword evidence="2" id="KW-1003">Cell membrane</keyword>
<evidence type="ECO:0000256" key="6">
    <source>
        <dbReference type="SAM" id="Phobius"/>
    </source>
</evidence>
<keyword evidence="5 6" id="KW-0472">Membrane</keyword>
<evidence type="ECO:0000256" key="1">
    <source>
        <dbReference type="ARBA" id="ARBA00004651"/>
    </source>
</evidence>
<keyword evidence="4 6" id="KW-1133">Transmembrane helix</keyword>
<evidence type="ECO:0000256" key="5">
    <source>
        <dbReference type="ARBA" id="ARBA00023136"/>
    </source>
</evidence>
<organism evidence="8 9">
    <name type="scientific">Alloiococcus otitis ATCC 51267</name>
    <dbReference type="NCBI Taxonomy" id="883081"/>
    <lineage>
        <taxon>Bacteria</taxon>
        <taxon>Bacillati</taxon>
        <taxon>Bacillota</taxon>
        <taxon>Bacilli</taxon>
        <taxon>Lactobacillales</taxon>
        <taxon>Carnobacteriaceae</taxon>
        <taxon>Alloiococcus</taxon>
    </lineage>
</organism>
<dbReference type="GO" id="GO:0071555">
    <property type="term" value="P:cell wall organization"/>
    <property type="evidence" value="ECO:0007669"/>
    <property type="project" value="InterPro"/>
</dbReference>
<evidence type="ECO:0000259" key="7">
    <source>
        <dbReference type="Pfam" id="PF07694"/>
    </source>
</evidence>
<dbReference type="eggNOG" id="COG3275">
    <property type="taxonomic scope" value="Bacteria"/>
</dbReference>
<proteinExistence type="predicted"/>
<keyword evidence="3 6" id="KW-0812">Transmembrane</keyword>
<evidence type="ECO:0000313" key="8">
    <source>
        <dbReference type="EMBL" id="EKU94420.1"/>
    </source>
</evidence>
<dbReference type="GO" id="GO:0005886">
    <property type="term" value="C:plasma membrane"/>
    <property type="evidence" value="ECO:0007669"/>
    <property type="project" value="UniProtKB-SubCell"/>
</dbReference>
<evidence type="ECO:0000256" key="3">
    <source>
        <dbReference type="ARBA" id="ARBA00022692"/>
    </source>
</evidence>
<feature type="transmembrane region" description="Helical" evidence="6">
    <location>
        <begin position="153"/>
        <end position="176"/>
    </location>
</feature>
<evidence type="ECO:0000313" key="9">
    <source>
        <dbReference type="Proteomes" id="UP000009875"/>
    </source>
</evidence>
<feature type="transmembrane region" description="Helical" evidence="6">
    <location>
        <begin position="7"/>
        <end position="26"/>
    </location>
</feature>
<feature type="transmembrane region" description="Helical" evidence="6">
    <location>
        <begin position="46"/>
        <end position="72"/>
    </location>
</feature>
<dbReference type="GO" id="GO:0000155">
    <property type="term" value="F:phosphorelay sensor kinase activity"/>
    <property type="evidence" value="ECO:0007669"/>
    <property type="project" value="InterPro"/>
</dbReference>
<comment type="subcellular location">
    <subcellularLocation>
        <location evidence="1">Cell membrane</location>
        <topology evidence="1">Multi-pass membrane protein</topology>
    </subcellularLocation>
</comment>
<dbReference type="Proteomes" id="UP000009875">
    <property type="component" value="Unassembled WGS sequence"/>
</dbReference>
<dbReference type="Pfam" id="PF07694">
    <property type="entry name" value="5TM-5TMR_LYT"/>
    <property type="match status" value="1"/>
</dbReference>
<gene>
    <name evidence="8" type="ORF">HMPREF9698_00010</name>
</gene>
<keyword evidence="9" id="KW-1185">Reference proteome</keyword>
<dbReference type="HOGENOM" id="CLU_020473_3_3_9"/>